<feature type="region of interest" description="Disordered" evidence="1">
    <location>
        <begin position="197"/>
        <end position="221"/>
    </location>
</feature>
<feature type="non-terminal residue" evidence="2">
    <location>
        <position position="221"/>
    </location>
</feature>
<dbReference type="OrthoDB" id="291007at2759"/>
<organism evidence="2">
    <name type="scientific">Pectinophora gossypiella</name>
    <name type="common">Cotton pink bollworm</name>
    <name type="synonym">Depressaria gossypiella</name>
    <dbReference type="NCBI Taxonomy" id="13191"/>
    <lineage>
        <taxon>Eukaryota</taxon>
        <taxon>Metazoa</taxon>
        <taxon>Ecdysozoa</taxon>
        <taxon>Arthropoda</taxon>
        <taxon>Hexapoda</taxon>
        <taxon>Insecta</taxon>
        <taxon>Pterygota</taxon>
        <taxon>Neoptera</taxon>
        <taxon>Endopterygota</taxon>
        <taxon>Lepidoptera</taxon>
        <taxon>Glossata</taxon>
        <taxon>Ditrysia</taxon>
        <taxon>Gelechioidea</taxon>
        <taxon>Gelechiidae</taxon>
        <taxon>Apatetrinae</taxon>
        <taxon>Pectinophora</taxon>
    </lineage>
</organism>
<reference evidence="2" key="1">
    <citation type="submission" date="2015-09" db="EMBL/GenBank/DDBJ databases">
        <title>De novo assembly of Pectinophora gossypiella (Pink Bollworm) gut transcriptome.</title>
        <authorList>
            <person name="Tassone E.E."/>
        </authorList>
    </citation>
    <scope>NUCLEOTIDE SEQUENCE</scope>
</reference>
<feature type="compositionally biased region" description="Polar residues" evidence="1">
    <location>
        <begin position="199"/>
        <end position="221"/>
    </location>
</feature>
<name>A0A1E1W499_PECGO</name>
<feature type="region of interest" description="Disordered" evidence="1">
    <location>
        <begin position="1"/>
        <end position="88"/>
    </location>
</feature>
<dbReference type="AlphaFoldDB" id="A0A1E1W499"/>
<evidence type="ECO:0000313" key="2">
    <source>
        <dbReference type="EMBL" id="JAT81806.1"/>
    </source>
</evidence>
<evidence type="ECO:0000256" key="1">
    <source>
        <dbReference type="SAM" id="MobiDB-lite"/>
    </source>
</evidence>
<feature type="compositionally biased region" description="Basic and acidic residues" evidence="1">
    <location>
        <begin position="28"/>
        <end position="73"/>
    </location>
</feature>
<gene>
    <name evidence="2" type="ORF">g.2078</name>
</gene>
<protein>
    <submittedName>
        <fullName evidence="2">Uncharacterized protein</fullName>
    </submittedName>
</protein>
<accession>A0A1E1W499</accession>
<proteinExistence type="predicted"/>
<dbReference type="EMBL" id="GDQN01009248">
    <property type="protein sequence ID" value="JAT81806.1"/>
    <property type="molecule type" value="Transcribed_RNA"/>
</dbReference>
<feature type="non-terminal residue" evidence="2">
    <location>
        <position position="1"/>
    </location>
</feature>
<sequence length="221" mass="24996">NAVKDKDVPVRGTHSLRVNPNITPPPDKINDEEHDKLNDKATNDKHDVDDKENDKSDKKDSDKERKNKDDTKDAQASPHFRVEDDPEGYADAVVKSLEIETEVEELIEQVHRVSAAALEKARLKYCNKTKPALRSEPTMEKPKNKNLLAIIDDTASYAKGLVEKAIANLTEFCESTKSIADYQRSQCPFFDKSRCPKSYKSTKSGPVKYSTQHRPLIRQST</sequence>